<dbReference type="HAMAP" id="MF_00910">
    <property type="entry name" value="FtsL"/>
    <property type="match status" value="1"/>
</dbReference>
<evidence type="ECO:0000313" key="10">
    <source>
        <dbReference type="EMBL" id="MBC9130195.1"/>
    </source>
</evidence>
<evidence type="ECO:0000256" key="2">
    <source>
        <dbReference type="ARBA" id="ARBA00022475"/>
    </source>
</evidence>
<keyword evidence="2 8" id="KW-1003">Cell membrane</keyword>
<feature type="transmembrane region" description="Helical" evidence="8">
    <location>
        <begin position="26"/>
        <end position="45"/>
    </location>
</feature>
<proteinExistence type="inferred from homology"/>
<keyword evidence="11" id="KW-1185">Reference proteome</keyword>
<keyword evidence="3 8" id="KW-0132">Cell division</keyword>
<keyword evidence="6 8" id="KW-0472">Membrane</keyword>
<comment type="similarity">
    <text evidence="8">Belongs to the FtsL family.</text>
</comment>
<comment type="subcellular location">
    <subcellularLocation>
        <location evidence="8">Cell inner membrane</location>
        <topology evidence="8">Single-pass type II membrane protein</topology>
    </subcellularLocation>
    <subcellularLocation>
        <location evidence="1">Cell membrane</location>
        <topology evidence="1">Single-pass type II membrane protein</topology>
    </subcellularLocation>
    <text evidence="8">Localizes to the division septum where it forms a ring structure.</text>
</comment>
<sequence length="110" mass="12899">MINTTVKNRFSLVKLIIDDIAEYQKIPLLLLVLVVVSAFTVLLTTQQNRKQLFQQEQLMLERDVLESEWRNLIIEENVLADPKRIESKAYQLGMQYVVPRNETVIVIKKE</sequence>
<evidence type="ECO:0000256" key="3">
    <source>
        <dbReference type="ARBA" id="ARBA00022618"/>
    </source>
</evidence>
<dbReference type="EMBL" id="JABURY010000006">
    <property type="protein sequence ID" value="MBC9130195.1"/>
    <property type="molecule type" value="Genomic_DNA"/>
</dbReference>
<protein>
    <recommendedName>
        <fullName evidence="8 9">Cell division protein FtsL</fullName>
    </recommendedName>
</protein>
<organism evidence="10 11">
    <name type="scientific">Frischella japonica</name>
    <dbReference type="NCBI Taxonomy" id="2741544"/>
    <lineage>
        <taxon>Bacteria</taxon>
        <taxon>Pseudomonadati</taxon>
        <taxon>Pseudomonadota</taxon>
        <taxon>Gammaproteobacteria</taxon>
        <taxon>Orbales</taxon>
        <taxon>Orbaceae</taxon>
        <taxon>Frischella</taxon>
    </lineage>
</organism>
<accession>A0ABR7QVH2</accession>
<comment type="caution">
    <text evidence="10">The sequence shown here is derived from an EMBL/GenBank/DDBJ whole genome shotgun (WGS) entry which is preliminary data.</text>
</comment>
<dbReference type="NCBIfam" id="TIGR02209">
    <property type="entry name" value="ftsL_broad"/>
    <property type="match status" value="1"/>
</dbReference>
<keyword evidence="8" id="KW-0997">Cell inner membrane</keyword>
<evidence type="ECO:0000256" key="1">
    <source>
        <dbReference type="ARBA" id="ARBA00004401"/>
    </source>
</evidence>
<name>A0ABR7QVH2_9GAMM</name>
<evidence type="ECO:0000256" key="5">
    <source>
        <dbReference type="ARBA" id="ARBA00022989"/>
    </source>
</evidence>
<dbReference type="GO" id="GO:0051301">
    <property type="term" value="P:cell division"/>
    <property type="evidence" value="ECO:0007669"/>
    <property type="project" value="UniProtKB-KW"/>
</dbReference>
<gene>
    <name evidence="8 10" type="primary">ftsL</name>
    <name evidence="10" type="ORF">FcAc13_02600</name>
</gene>
<dbReference type="Pfam" id="PF04999">
    <property type="entry name" value="FtsL"/>
    <property type="match status" value="1"/>
</dbReference>
<keyword evidence="4 8" id="KW-0812">Transmembrane</keyword>
<dbReference type="NCBIfam" id="NF008040">
    <property type="entry name" value="PRK10772.1"/>
    <property type="match status" value="1"/>
</dbReference>
<evidence type="ECO:0000256" key="9">
    <source>
        <dbReference type="NCBIfam" id="TIGR02209"/>
    </source>
</evidence>
<evidence type="ECO:0000256" key="8">
    <source>
        <dbReference type="HAMAP-Rule" id="MF_00910"/>
    </source>
</evidence>
<evidence type="ECO:0000256" key="4">
    <source>
        <dbReference type="ARBA" id="ARBA00022692"/>
    </source>
</evidence>
<dbReference type="InterPro" id="IPR011922">
    <property type="entry name" value="Cell_div_FtsL"/>
</dbReference>
<dbReference type="PANTHER" id="PTHR37479:SF1">
    <property type="entry name" value="CELL DIVISION PROTEIN FTSL"/>
    <property type="match status" value="1"/>
</dbReference>
<reference evidence="10 11" key="1">
    <citation type="submission" date="2020-06" db="EMBL/GenBank/DDBJ databases">
        <title>Frischella cerana isolated from Apis cerana gut homogenate.</title>
        <authorList>
            <person name="Wolter L.A."/>
            <person name="Suenami S."/>
            <person name="Miyazaki R."/>
        </authorList>
    </citation>
    <scope>NUCLEOTIDE SEQUENCE [LARGE SCALE GENOMIC DNA]</scope>
    <source>
        <strain evidence="10 11">Ac13</strain>
    </source>
</reference>
<evidence type="ECO:0000313" key="11">
    <source>
        <dbReference type="Proteomes" id="UP000651208"/>
    </source>
</evidence>
<dbReference type="Proteomes" id="UP000651208">
    <property type="component" value="Unassembled WGS sequence"/>
</dbReference>
<evidence type="ECO:0000256" key="6">
    <source>
        <dbReference type="ARBA" id="ARBA00023136"/>
    </source>
</evidence>
<dbReference type="PANTHER" id="PTHR37479">
    <property type="entry name" value="CELL DIVISION PROTEIN FTSL"/>
    <property type="match status" value="1"/>
</dbReference>
<comment type="subunit">
    <text evidence="8">Part of a complex composed of FtsB, FtsL and FtsQ.</text>
</comment>
<keyword evidence="5 8" id="KW-1133">Transmembrane helix</keyword>
<keyword evidence="7 8" id="KW-0131">Cell cycle</keyword>
<dbReference type="RefSeq" id="WP_187754635.1">
    <property type="nucleotide sequence ID" value="NZ_JABURY010000006.1"/>
</dbReference>
<comment type="function">
    <text evidence="8">Essential cell division protein. May link together the upstream cell division proteins, which are predominantly cytoplasmic, with the downstream cell division proteins, which are predominantly periplasmic.</text>
</comment>
<evidence type="ECO:0000256" key="7">
    <source>
        <dbReference type="ARBA" id="ARBA00023306"/>
    </source>
</evidence>